<proteinExistence type="predicted"/>
<reference evidence="1" key="1">
    <citation type="submission" date="2021-06" db="EMBL/GenBank/DDBJ databases">
        <authorList>
            <person name="Kallberg Y."/>
            <person name="Tangrot J."/>
            <person name="Rosling A."/>
        </authorList>
    </citation>
    <scope>NUCLEOTIDE SEQUENCE</scope>
    <source>
        <strain evidence="1">IA702</strain>
    </source>
</reference>
<dbReference type="AlphaFoldDB" id="A0A9N9A824"/>
<dbReference type="EMBL" id="CAJVPJ010000405">
    <property type="protein sequence ID" value="CAG8521342.1"/>
    <property type="molecule type" value="Genomic_DNA"/>
</dbReference>
<dbReference type="InterPro" id="IPR024368">
    <property type="entry name" value="Ecl1/2/3"/>
</dbReference>
<dbReference type="OrthoDB" id="2440756at2759"/>
<accession>A0A9N9A824</accession>
<evidence type="ECO:0000313" key="2">
    <source>
        <dbReference type="Proteomes" id="UP000789572"/>
    </source>
</evidence>
<keyword evidence="2" id="KW-1185">Reference proteome</keyword>
<dbReference type="Pfam" id="PF12855">
    <property type="entry name" value="Ecl1"/>
    <property type="match status" value="1"/>
</dbReference>
<protein>
    <submittedName>
        <fullName evidence="1">4264_t:CDS:1</fullName>
    </submittedName>
</protein>
<dbReference type="Proteomes" id="UP000789572">
    <property type="component" value="Unassembled WGS sequence"/>
</dbReference>
<organism evidence="1 2">
    <name type="scientific">Paraglomus occultum</name>
    <dbReference type="NCBI Taxonomy" id="144539"/>
    <lineage>
        <taxon>Eukaryota</taxon>
        <taxon>Fungi</taxon>
        <taxon>Fungi incertae sedis</taxon>
        <taxon>Mucoromycota</taxon>
        <taxon>Glomeromycotina</taxon>
        <taxon>Glomeromycetes</taxon>
        <taxon>Paraglomerales</taxon>
        <taxon>Paraglomeraceae</taxon>
        <taxon>Paraglomus</taxon>
    </lineage>
</organism>
<gene>
    <name evidence="1" type="ORF">POCULU_LOCUS3587</name>
</gene>
<sequence>MDLDWCLTCSQHTSGGLYCSDSCRLKDIDASTPIIPFSGSPRLIHYASTRTTATTDPSFASPSSNATTITTEPYLRYNTSMPSLVFPKPTQQPSQPMSYGYNSTHLLPPAIHRGHNSDCREYQYTVQRLPRMPVVI</sequence>
<name>A0A9N9A824_9GLOM</name>
<comment type="caution">
    <text evidence="1">The sequence shown here is derived from an EMBL/GenBank/DDBJ whole genome shotgun (WGS) entry which is preliminary data.</text>
</comment>
<evidence type="ECO:0000313" key="1">
    <source>
        <dbReference type="EMBL" id="CAG8521342.1"/>
    </source>
</evidence>